<gene>
    <name evidence="3" type="ORF">CEP54_004435</name>
</gene>
<accession>A0A428QI79</accession>
<dbReference type="OrthoDB" id="2991872at2759"/>
<sequence length="566" mass="63428">MVNLGPSKGCHTCKQRRVKCDEGKPACQRCIRIGRECGGYQTKPVKLKFKVQTTDTRQKSRKKTPTCRAITPKPVSLVLQVLDPPETDVALGFFLTNWAGTGRSLSSARGFFEVLAPVMSSERPTSAAYMAVTAVATRLHGMWRNKDINFALPHQPYADALARLRLAVKDKDERNCQATTLAALVLQFYENLFAVHSLNKASRVHHDGAVALMMSQEPRAAGMAIGNHMLCYVLHLEVSYALRTKKRFPAHIQSWVLQYPSTSLNSSSTLDFIGISIANLQYSFGRMFCGSEPVPTSHVDIGALWFDIKAAEARLLGWLEHLPRHFHALKLDQVQDVTPHIPTYLDGCDVYPSVQVASISNTWRGYRLLLLKMKLSILQLVPDAILDMMLPREEDWDTQVELICNAEDEVQDMVDSICNSIPFYLGNQTVRPTVLELANSKITHPSYHNLEPWDERFVNFMTSDNYITVEAHRASAVAYGAWHAINTLSNVLALCAEDHGSFLAEALRPGQKDWVHAQFVRASSLLSLDSSKAFQDIEKIRRQLQEGDTDVLVERVREGFRVSSGC</sequence>
<dbReference type="PANTHER" id="PTHR38791:SF5">
    <property type="entry name" value="TRANSCRIPTION FACTOR DBAG-RELATED"/>
    <property type="match status" value="1"/>
</dbReference>
<dbReference type="PANTHER" id="PTHR38791">
    <property type="entry name" value="ZN(II)2CYS6 TRANSCRIPTION FACTOR (EUROFUNG)-RELATED-RELATED"/>
    <property type="match status" value="1"/>
</dbReference>
<dbReference type="EMBL" id="NKCI01000031">
    <property type="protein sequence ID" value="RSL65005.1"/>
    <property type="molecule type" value="Genomic_DNA"/>
</dbReference>
<name>A0A428QI79_9HYPO</name>
<dbReference type="GO" id="GO:0008270">
    <property type="term" value="F:zinc ion binding"/>
    <property type="evidence" value="ECO:0007669"/>
    <property type="project" value="InterPro"/>
</dbReference>
<dbReference type="InterPro" id="IPR053175">
    <property type="entry name" value="DHMBA_Reg_Transcription_Factor"/>
</dbReference>
<dbReference type="PROSITE" id="PS50048">
    <property type="entry name" value="ZN2_CY6_FUNGAL_2"/>
    <property type="match status" value="1"/>
</dbReference>
<comment type="caution">
    <text evidence="3">The sequence shown here is derived from an EMBL/GenBank/DDBJ whole genome shotgun (WGS) entry which is preliminary data.</text>
</comment>
<dbReference type="SMART" id="SM00066">
    <property type="entry name" value="GAL4"/>
    <property type="match status" value="1"/>
</dbReference>
<proteinExistence type="predicted"/>
<dbReference type="Pfam" id="PF00172">
    <property type="entry name" value="Zn_clus"/>
    <property type="match status" value="1"/>
</dbReference>
<dbReference type="STRING" id="1325734.A0A428QI79"/>
<dbReference type="GO" id="GO:0000981">
    <property type="term" value="F:DNA-binding transcription factor activity, RNA polymerase II-specific"/>
    <property type="evidence" value="ECO:0007669"/>
    <property type="project" value="InterPro"/>
</dbReference>
<dbReference type="InterPro" id="IPR036864">
    <property type="entry name" value="Zn2-C6_fun-type_DNA-bd_sf"/>
</dbReference>
<feature type="domain" description="Zn(2)-C6 fungal-type" evidence="2">
    <location>
        <begin position="9"/>
        <end position="37"/>
    </location>
</feature>
<dbReference type="Gene3D" id="4.10.240.10">
    <property type="entry name" value="Zn(2)-C6 fungal-type DNA-binding domain"/>
    <property type="match status" value="1"/>
</dbReference>
<evidence type="ECO:0000259" key="2">
    <source>
        <dbReference type="PROSITE" id="PS50048"/>
    </source>
</evidence>
<dbReference type="SUPFAM" id="SSF57701">
    <property type="entry name" value="Zn2/Cys6 DNA-binding domain"/>
    <property type="match status" value="1"/>
</dbReference>
<dbReference type="Proteomes" id="UP000288168">
    <property type="component" value="Unassembled WGS sequence"/>
</dbReference>
<keyword evidence="4" id="KW-1185">Reference proteome</keyword>
<keyword evidence="1" id="KW-0539">Nucleus</keyword>
<dbReference type="AlphaFoldDB" id="A0A428QI79"/>
<evidence type="ECO:0000313" key="3">
    <source>
        <dbReference type="EMBL" id="RSL65005.1"/>
    </source>
</evidence>
<protein>
    <recommendedName>
        <fullName evidence="2">Zn(2)-C6 fungal-type domain-containing protein</fullName>
    </recommendedName>
</protein>
<evidence type="ECO:0000256" key="1">
    <source>
        <dbReference type="ARBA" id="ARBA00023242"/>
    </source>
</evidence>
<reference evidence="3 4" key="1">
    <citation type="submission" date="2017-06" db="EMBL/GenBank/DDBJ databases">
        <title>Comparative genomic analysis of Ambrosia Fusariam Clade fungi.</title>
        <authorList>
            <person name="Stajich J.E."/>
            <person name="Carrillo J."/>
            <person name="Kijimoto T."/>
            <person name="Eskalen A."/>
            <person name="O'Donnell K."/>
            <person name="Kasson M."/>
        </authorList>
    </citation>
    <scope>NUCLEOTIDE SEQUENCE [LARGE SCALE GENOMIC DNA]</scope>
    <source>
        <strain evidence="3 4">NRRL62584</strain>
    </source>
</reference>
<dbReference type="CDD" id="cd00067">
    <property type="entry name" value="GAL4"/>
    <property type="match status" value="1"/>
</dbReference>
<organism evidence="3 4">
    <name type="scientific">Fusarium duplospermum</name>
    <dbReference type="NCBI Taxonomy" id="1325734"/>
    <lineage>
        <taxon>Eukaryota</taxon>
        <taxon>Fungi</taxon>
        <taxon>Dikarya</taxon>
        <taxon>Ascomycota</taxon>
        <taxon>Pezizomycotina</taxon>
        <taxon>Sordariomycetes</taxon>
        <taxon>Hypocreomycetidae</taxon>
        <taxon>Hypocreales</taxon>
        <taxon>Nectriaceae</taxon>
        <taxon>Fusarium</taxon>
        <taxon>Fusarium solani species complex</taxon>
    </lineage>
</organism>
<evidence type="ECO:0000313" key="4">
    <source>
        <dbReference type="Proteomes" id="UP000288168"/>
    </source>
</evidence>
<dbReference type="InterPro" id="IPR001138">
    <property type="entry name" value="Zn2Cys6_DnaBD"/>
</dbReference>
<dbReference type="PROSITE" id="PS00463">
    <property type="entry name" value="ZN2_CY6_FUNGAL_1"/>
    <property type="match status" value="1"/>
</dbReference>